<organism evidence="3 4">
    <name type="scientific">Microlunatus antarcticus</name>
    <dbReference type="NCBI Taxonomy" id="53388"/>
    <lineage>
        <taxon>Bacteria</taxon>
        <taxon>Bacillati</taxon>
        <taxon>Actinomycetota</taxon>
        <taxon>Actinomycetes</taxon>
        <taxon>Propionibacteriales</taxon>
        <taxon>Propionibacteriaceae</taxon>
        <taxon>Microlunatus</taxon>
    </lineage>
</organism>
<feature type="transmembrane region" description="Helical" evidence="1">
    <location>
        <begin position="211"/>
        <end position="228"/>
    </location>
</feature>
<feature type="chain" id="PRO_5031254649" description="HupE / UreJ protein" evidence="2">
    <location>
        <begin position="33"/>
        <end position="457"/>
    </location>
</feature>
<name>A0A7W5JWK0_9ACTN</name>
<feature type="signal peptide" evidence="2">
    <location>
        <begin position="1"/>
        <end position="32"/>
    </location>
</feature>
<feature type="transmembrane region" description="Helical" evidence="1">
    <location>
        <begin position="408"/>
        <end position="429"/>
    </location>
</feature>
<evidence type="ECO:0000313" key="3">
    <source>
        <dbReference type="EMBL" id="MBB3327520.1"/>
    </source>
</evidence>
<dbReference type="Proteomes" id="UP000565572">
    <property type="component" value="Unassembled WGS sequence"/>
</dbReference>
<keyword evidence="1" id="KW-1133">Transmembrane helix</keyword>
<feature type="transmembrane region" description="Helical" evidence="1">
    <location>
        <begin position="304"/>
        <end position="325"/>
    </location>
</feature>
<evidence type="ECO:0000256" key="2">
    <source>
        <dbReference type="SAM" id="SignalP"/>
    </source>
</evidence>
<feature type="transmembrane region" description="Helical" evidence="1">
    <location>
        <begin position="345"/>
        <end position="362"/>
    </location>
</feature>
<feature type="transmembrane region" description="Helical" evidence="1">
    <location>
        <begin position="278"/>
        <end position="295"/>
    </location>
</feature>
<comment type="caution">
    <text evidence="3">The sequence shown here is derived from an EMBL/GenBank/DDBJ whole genome shotgun (WGS) entry which is preliminary data.</text>
</comment>
<sequence>MSRHPSSWRRGVSLLLACATLLLLGTASTASAHPLSTSAVLLDVGTTSVSATVELPLDELSVARDQVLTASTVIEASTLAELCTYVQGHLSASDASGRTWSTVVTNGRVEPVDGVDNLVLDATLTPASGPVGDFVLHDDVIVDQLLSHRVFVSGRYGSTGSYTTLAMLSWQTQSVPVASATPASTSAAPADEGFVAAVRLGIHHIATGSDHLLFLIMLLLPAPLVAAGRRWQARPDTGLGGAARSGVRVVHVVTAFAVGHSCTLVLGALGWVALPSRLVESGIALSVLVSAVHAVRPLVRRGEVLIAGGFGLLHGVAFAAILGGLDLSRTSLVTTLLGFNLGIELTQLLVVALVMPSLLLLSRTPAYPAVRIGVATLGAVLAAGWLAQRAGLVGVNPLEPVAPLVVDHPVALAVGLAVCALALTGLQRVRATRPTPRRSLPRWAAPERERLTTDTCR</sequence>
<dbReference type="RefSeq" id="WP_232530622.1">
    <property type="nucleotide sequence ID" value="NZ_JACHZG010000001.1"/>
</dbReference>
<keyword evidence="2" id="KW-0732">Signal</keyword>
<gene>
    <name evidence="3" type="ORF">FHX39_002464</name>
</gene>
<dbReference type="Pfam" id="PF13795">
    <property type="entry name" value="HupE_UreJ_2"/>
    <property type="match status" value="1"/>
</dbReference>
<evidence type="ECO:0000313" key="4">
    <source>
        <dbReference type="Proteomes" id="UP000565572"/>
    </source>
</evidence>
<feature type="transmembrane region" description="Helical" evidence="1">
    <location>
        <begin position="249"/>
        <end position="272"/>
    </location>
</feature>
<feature type="transmembrane region" description="Helical" evidence="1">
    <location>
        <begin position="369"/>
        <end position="388"/>
    </location>
</feature>
<evidence type="ECO:0008006" key="5">
    <source>
        <dbReference type="Google" id="ProtNLM"/>
    </source>
</evidence>
<accession>A0A7W5JWK0</accession>
<dbReference type="InterPro" id="IPR032809">
    <property type="entry name" value="Put_HupE_UreJ"/>
</dbReference>
<keyword evidence="1" id="KW-0472">Membrane</keyword>
<reference evidence="3 4" key="1">
    <citation type="submission" date="2020-08" db="EMBL/GenBank/DDBJ databases">
        <title>Sequencing the genomes of 1000 actinobacteria strains.</title>
        <authorList>
            <person name="Klenk H.-P."/>
        </authorList>
    </citation>
    <scope>NUCLEOTIDE SEQUENCE [LARGE SCALE GENOMIC DNA]</scope>
    <source>
        <strain evidence="3 4">DSM 11053</strain>
    </source>
</reference>
<protein>
    <recommendedName>
        <fullName evidence="5">HupE / UreJ protein</fullName>
    </recommendedName>
</protein>
<keyword evidence="4" id="KW-1185">Reference proteome</keyword>
<evidence type="ECO:0000256" key="1">
    <source>
        <dbReference type="SAM" id="Phobius"/>
    </source>
</evidence>
<dbReference type="EMBL" id="JACHZG010000001">
    <property type="protein sequence ID" value="MBB3327520.1"/>
    <property type="molecule type" value="Genomic_DNA"/>
</dbReference>
<proteinExistence type="predicted"/>
<dbReference type="AlphaFoldDB" id="A0A7W5JWK0"/>
<keyword evidence="1" id="KW-0812">Transmembrane</keyword>